<dbReference type="RefSeq" id="XP_034234465.1">
    <property type="nucleotide sequence ID" value="XM_034378574.1"/>
</dbReference>
<feature type="compositionally biased region" description="Polar residues" evidence="9">
    <location>
        <begin position="112"/>
        <end position="126"/>
    </location>
</feature>
<dbReference type="OrthoDB" id="529194at2759"/>
<protein>
    <recommendedName>
        <fullName evidence="7">Complex III assembly factor LYRM7</fullName>
    </recommendedName>
    <alternativeName>
        <fullName evidence="8">LYR motif-containing protein 7</fullName>
    </alternativeName>
</protein>
<keyword evidence="4" id="KW-0143">Chaperone</keyword>
<feature type="domain" description="Complex 1 LYR protein" evidence="10">
    <location>
        <begin position="9"/>
        <end position="60"/>
    </location>
</feature>
<gene>
    <name evidence="12" type="primary">LOC117641339</name>
</gene>
<evidence type="ECO:0000256" key="8">
    <source>
        <dbReference type="ARBA" id="ARBA00031830"/>
    </source>
</evidence>
<evidence type="ECO:0000313" key="12">
    <source>
        <dbReference type="RefSeq" id="XP_034234465.1"/>
    </source>
</evidence>
<accession>A0A6P8YCC0</accession>
<dbReference type="GO" id="GO:0044183">
    <property type="term" value="F:protein folding chaperone"/>
    <property type="evidence" value="ECO:0007669"/>
    <property type="project" value="TreeGrafter"/>
</dbReference>
<dbReference type="AlphaFoldDB" id="A0A6P8YCC0"/>
<evidence type="ECO:0000256" key="1">
    <source>
        <dbReference type="ARBA" id="ARBA00004305"/>
    </source>
</evidence>
<dbReference type="InterPro" id="IPR045298">
    <property type="entry name" value="Complex1_LYR_LYRM7"/>
</dbReference>
<evidence type="ECO:0000256" key="6">
    <source>
        <dbReference type="ARBA" id="ARBA00025809"/>
    </source>
</evidence>
<dbReference type="GO" id="GO:0005759">
    <property type="term" value="C:mitochondrial matrix"/>
    <property type="evidence" value="ECO:0007669"/>
    <property type="project" value="UniProtKB-SubCell"/>
</dbReference>
<evidence type="ECO:0000256" key="4">
    <source>
        <dbReference type="ARBA" id="ARBA00023186"/>
    </source>
</evidence>
<dbReference type="PANTHER" id="PTHR46749">
    <property type="entry name" value="COMPLEX III ASSEMBLY FACTOR LYRM7"/>
    <property type="match status" value="1"/>
</dbReference>
<dbReference type="Pfam" id="PF05347">
    <property type="entry name" value="Complex1_LYR"/>
    <property type="match status" value="1"/>
</dbReference>
<evidence type="ECO:0000256" key="2">
    <source>
        <dbReference type="ARBA" id="ARBA00009508"/>
    </source>
</evidence>
<evidence type="ECO:0000313" key="11">
    <source>
        <dbReference type="Proteomes" id="UP000515158"/>
    </source>
</evidence>
<evidence type="ECO:0000256" key="5">
    <source>
        <dbReference type="ARBA" id="ARBA00025430"/>
    </source>
</evidence>
<reference evidence="12" key="1">
    <citation type="submission" date="2025-08" db="UniProtKB">
        <authorList>
            <consortium name="RefSeq"/>
        </authorList>
    </citation>
    <scope>IDENTIFICATION</scope>
    <source>
        <tissue evidence="12">Total insect</tissue>
    </source>
</reference>
<comment type="subcellular location">
    <subcellularLocation>
        <location evidence="1">Mitochondrion matrix</location>
    </subcellularLocation>
</comment>
<proteinExistence type="inferred from homology"/>
<dbReference type="InterPro" id="IPR008011">
    <property type="entry name" value="Complex1_LYR_dom"/>
</dbReference>
<dbReference type="GO" id="GO:0034551">
    <property type="term" value="P:mitochondrial respiratory chain complex III assembly"/>
    <property type="evidence" value="ECO:0007669"/>
    <property type="project" value="InterPro"/>
</dbReference>
<dbReference type="CDD" id="cd20267">
    <property type="entry name" value="Complex1_LYR_LYRM7"/>
    <property type="match status" value="1"/>
</dbReference>
<dbReference type="KEGG" id="tpal:117641339"/>
<evidence type="ECO:0000256" key="3">
    <source>
        <dbReference type="ARBA" id="ARBA00023128"/>
    </source>
</evidence>
<organism evidence="12">
    <name type="scientific">Thrips palmi</name>
    <name type="common">Melon thrips</name>
    <dbReference type="NCBI Taxonomy" id="161013"/>
    <lineage>
        <taxon>Eukaryota</taxon>
        <taxon>Metazoa</taxon>
        <taxon>Ecdysozoa</taxon>
        <taxon>Arthropoda</taxon>
        <taxon>Hexapoda</taxon>
        <taxon>Insecta</taxon>
        <taxon>Pterygota</taxon>
        <taxon>Neoptera</taxon>
        <taxon>Paraneoptera</taxon>
        <taxon>Thysanoptera</taxon>
        <taxon>Terebrantia</taxon>
        <taxon>Thripoidea</taxon>
        <taxon>Thripidae</taxon>
        <taxon>Thrips</taxon>
    </lineage>
</organism>
<dbReference type="GeneID" id="117641339"/>
<comment type="subunit">
    <text evidence="6">Interacts with UQCRFS1.</text>
</comment>
<comment type="function">
    <text evidence="5">Assembly factor required for Rieske Fe-S protein UQCRFS1 incorporation into the cytochrome b-c1 (CIII) complex. Functions as a chaperone, binding to this subunit within the mitochondrial matrix and stabilizing it prior to its translocation and insertion into the late CIII dimeric intermediate within the mitochondrial inner membrane.</text>
</comment>
<name>A0A6P8YCC0_THRPL</name>
<keyword evidence="11" id="KW-1185">Reference proteome</keyword>
<dbReference type="InParanoid" id="A0A6P8YCC0"/>
<dbReference type="Proteomes" id="UP000515158">
    <property type="component" value="Unplaced"/>
</dbReference>
<dbReference type="FunCoup" id="A0A6P8YCC0">
    <property type="interactions" value="205"/>
</dbReference>
<sequence length="126" mass="14363">MASKLLRSEVLAAFKKLHKTRRKVFRDDDHTLNAAREKINEEFRKNSGVSDQGAIKELIDFANAVEHEMRTTIIQTVEVAPGRFAARITEDTAKLDNVEFDITKIPDKPARQRNTPCCQEPNQKLS</sequence>
<evidence type="ECO:0000256" key="7">
    <source>
        <dbReference type="ARBA" id="ARBA00026165"/>
    </source>
</evidence>
<feature type="region of interest" description="Disordered" evidence="9">
    <location>
        <begin position="106"/>
        <end position="126"/>
    </location>
</feature>
<dbReference type="InterPro" id="IPR050435">
    <property type="entry name" value="MZM1/LYRM7"/>
</dbReference>
<dbReference type="PANTHER" id="PTHR46749:SF1">
    <property type="entry name" value="COMPLEX III ASSEMBLY FACTOR LYRM7"/>
    <property type="match status" value="1"/>
</dbReference>
<evidence type="ECO:0000259" key="10">
    <source>
        <dbReference type="Pfam" id="PF05347"/>
    </source>
</evidence>
<comment type="similarity">
    <text evidence="2">Belongs to the complex I LYR family.</text>
</comment>
<keyword evidence="3" id="KW-0496">Mitochondrion</keyword>
<evidence type="ECO:0000256" key="9">
    <source>
        <dbReference type="SAM" id="MobiDB-lite"/>
    </source>
</evidence>